<reference evidence="10" key="1">
    <citation type="submission" date="2023-06" db="EMBL/GenBank/DDBJ databases">
        <title>Male Hemibagrus guttatus genome.</title>
        <authorList>
            <person name="Bian C."/>
        </authorList>
    </citation>
    <scope>NUCLEOTIDE SEQUENCE</scope>
    <source>
        <strain evidence="10">Male_cb2023</strain>
        <tissue evidence="10">Muscle</tissue>
    </source>
</reference>
<evidence type="ECO:0000313" key="11">
    <source>
        <dbReference type="Proteomes" id="UP001274896"/>
    </source>
</evidence>
<accession>A0AAE0RK25</accession>
<protein>
    <recommendedName>
        <fullName evidence="2">ribonuclease H</fullName>
        <ecNumber evidence="2">3.1.26.4</ecNumber>
    </recommendedName>
</protein>
<dbReference type="EMBL" id="JAUCMX010000001">
    <property type="protein sequence ID" value="KAK3556676.1"/>
    <property type="molecule type" value="Genomic_DNA"/>
</dbReference>
<dbReference type="AlphaFoldDB" id="A0AAE0RK25"/>
<dbReference type="CDD" id="cd00303">
    <property type="entry name" value="retropepsin_like"/>
    <property type="match status" value="1"/>
</dbReference>
<evidence type="ECO:0000259" key="8">
    <source>
        <dbReference type="PROSITE" id="PS50878"/>
    </source>
</evidence>
<feature type="domain" description="Reverse transcriptase" evidence="8">
    <location>
        <begin position="136"/>
        <end position="315"/>
    </location>
</feature>
<dbReference type="Gene3D" id="2.40.70.10">
    <property type="entry name" value="Acid Proteases"/>
    <property type="match status" value="1"/>
</dbReference>
<dbReference type="InterPro" id="IPR012337">
    <property type="entry name" value="RNaseH-like_sf"/>
</dbReference>
<dbReference type="SUPFAM" id="SSF56672">
    <property type="entry name" value="DNA/RNA polymerases"/>
    <property type="match status" value="1"/>
</dbReference>
<name>A0AAE0RK25_9TELE</name>
<evidence type="ECO:0000313" key="10">
    <source>
        <dbReference type="EMBL" id="KAK3556676.1"/>
    </source>
</evidence>
<dbReference type="Pfam" id="PF00078">
    <property type="entry name" value="RVT_1"/>
    <property type="match status" value="1"/>
</dbReference>
<keyword evidence="7" id="KW-0511">Multifunctional enzyme</keyword>
<dbReference type="SUPFAM" id="SSF50630">
    <property type="entry name" value="Acid proteases"/>
    <property type="match status" value="1"/>
</dbReference>
<dbReference type="InterPro" id="IPR036397">
    <property type="entry name" value="RNaseH_sf"/>
</dbReference>
<dbReference type="GO" id="GO:0004523">
    <property type="term" value="F:RNA-DNA hybrid ribonuclease activity"/>
    <property type="evidence" value="ECO:0007669"/>
    <property type="project" value="UniProtKB-EC"/>
</dbReference>
<dbReference type="Gene3D" id="3.10.10.10">
    <property type="entry name" value="HIV Type 1 Reverse Transcriptase, subunit A, domain 1"/>
    <property type="match status" value="1"/>
</dbReference>
<dbReference type="Proteomes" id="UP001274896">
    <property type="component" value="Unassembled WGS sequence"/>
</dbReference>
<dbReference type="FunFam" id="3.30.70.270:FF:000020">
    <property type="entry name" value="Transposon Tf2-6 polyprotein-like Protein"/>
    <property type="match status" value="1"/>
</dbReference>
<evidence type="ECO:0000256" key="7">
    <source>
        <dbReference type="ARBA" id="ARBA00023268"/>
    </source>
</evidence>
<gene>
    <name evidence="10" type="ORF">QTP70_012833</name>
</gene>
<dbReference type="PROSITE" id="PS50878">
    <property type="entry name" value="RT_POL"/>
    <property type="match status" value="1"/>
</dbReference>
<dbReference type="InterPro" id="IPR021109">
    <property type="entry name" value="Peptidase_aspartic_dom_sf"/>
</dbReference>
<comment type="caution">
    <text evidence="10">The sequence shown here is derived from an EMBL/GenBank/DDBJ whole genome shotgun (WGS) entry which is preliminary data.</text>
</comment>
<dbReference type="PANTHER" id="PTHR37984">
    <property type="entry name" value="PROTEIN CBG26694"/>
    <property type="match status" value="1"/>
</dbReference>
<keyword evidence="4" id="KW-0548">Nucleotidyltransferase</keyword>
<evidence type="ECO:0000256" key="3">
    <source>
        <dbReference type="ARBA" id="ARBA00022679"/>
    </source>
</evidence>
<dbReference type="InterPro" id="IPR000477">
    <property type="entry name" value="RT_dom"/>
</dbReference>
<dbReference type="SUPFAM" id="SSF53098">
    <property type="entry name" value="Ribonuclease H-like"/>
    <property type="match status" value="1"/>
</dbReference>
<dbReference type="InterPro" id="IPR001584">
    <property type="entry name" value="Integrase_cat-core"/>
</dbReference>
<dbReference type="InterPro" id="IPR043128">
    <property type="entry name" value="Rev_trsase/Diguanyl_cyclase"/>
</dbReference>
<dbReference type="PROSITE" id="PS50994">
    <property type="entry name" value="INTEGRASE"/>
    <property type="match status" value="1"/>
</dbReference>
<dbReference type="InterPro" id="IPR041577">
    <property type="entry name" value="RT_RNaseH_2"/>
</dbReference>
<keyword evidence="5" id="KW-0540">Nuclease</keyword>
<dbReference type="InterPro" id="IPR050951">
    <property type="entry name" value="Retrovirus_Pol_polyprotein"/>
</dbReference>
<evidence type="ECO:0000259" key="9">
    <source>
        <dbReference type="PROSITE" id="PS50994"/>
    </source>
</evidence>
<dbReference type="InterPro" id="IPR043502">
    <property type="entry name" value="DNA/RNA_pol_sf"/>
</dbReference>
<dbReference type="GO" id="GO:0016779">
    <property type="term" value="F:nucleotidyltransferase activity"/>
    <property type="evidence" value="ECO:0007669"/>
    <property type="project" value="UniProtKB-KW"/>
</dbReference>
<dbReference type="PANTHER" id="PTHR37984:SF5">
    <property type="entry name" value="PROTEIN NYNRIN-LIKE"/>
    <property type="match status" value="1"/>
</dbReference>
<evidence type="ECO:0000256" key="1">
    <source>
        <dbReference type="ARBA" id="ARBA00010879"/>
    </source>
</evidence>
<dbReference type="CDD" id="cd09274">
    <property type="entry name" value="RNase_HI_RT_Ty3"/>
    <property type="match status" value="1"/>
</dbReference>
<keyword evidence="11" id="KW-1185">Reference proteome</keyword>
<dbReference type="EC" id="3.1.26.4" evidence="2"/>
<dbReference type="Gene3D" id="3.30.420.10">
    <property type="entry name" value="Ribonuclease H-like superfamily/Ribonuclease H"/>
    <property type="match status" value="1"/>
</dbReference>
<keyword evidence="3" id="KW-0808">Transferase</keyword>
<proteinExistence type="inferred from homology"/>
<comment type="similarity">
    <text evidence="1">Belongs to the beta type-B retroviral polymerase family. HERV class-II K(HML-2) pol subfamily.</text>
</comment>
<keyword evidence="6" id="KW-0255">Endonuclease</keyword>
<dbReference type="Pfam" id="PF17919">
    <property type="entry name" value="RT_RNaseH_2"/>
    <property type="match status" value="1"/>
</dbReference>
<keyword evidence="6" id="KW-0378">Hydrolase</keyword>
<sequence length="615" mass="70268">MPRPPVLASALIDSGAAVNLINKTLVEELRMAILPCTPPLKITAIDSLLKLRVAVLYSKTLVFYITSSPTNPIILGFPWLRQHDPQLSWTHKELLRRCGQVLAQSYSSSLPHYDGGDPKRCYPEMKAMDEYIEEALAMAHIRPSTSPETAGFFFVEKKDGGLRPCIDYRGLNAINVRYPYPLLLVPAALEQLRGAKFFTKLDLHSAYNLIRILEGDEWKTAFHTTRGHYEYLVMPFVLTNTLAVFQSLNNEVFRDILDKFVIAYIDNILVYSTSFEEHVCHVRTVLTRLQRNHLYVKGEKCEFHCTEITFLGYVISQQGIEMDQTKVCAVTECPEPTAVRELQCFLGFAKFYRWFIRNYSSIAGLLMSLLKGKPRRLVWNEMAWETFVRLRTSFTMAPILHHPDPNLLFVVEVDASSSGIRAVLSHRQGTPGKLHPCALYYKKLAVAKAHYDVGNKELLLIKAALEEWHHWLEGAHHPFLVLTDHCNLEYLRDTKRLNLRQARQDTEEYVRSCPTCAQTCVSHQLLEGLLEPLPVPQRPWPHLSIDFLTDLPSSGGFTSMMVVIDHFSKMCKLVPMKGLPTAMQMAEVLFQHVFRNFGLPEDILSDTVYLLEVFL</sequence>
<feature type="domain" description="Integrase catalytic" evidence="9">
    <location>
        <begin position="535"/>
        <end position="615"/>
    </location>
</feature>
<dbReference type="CDD" id="cd01647">
    <property type="entry name" value="RT_LTR"/>
    <property type="match status" value="1"/>
</dbReference>
<evidence type="ECO:0000256" key="2">
    <source>
        <dbReference type="ARBA" id="ARBA00012180"/>
    </source>
</evidence>
<dbReference type="Gene3D" id="3.30.70.270">
    <property type="match status" value="2"/>
</dbReference>
<dbReference type="GO" id="GO:0003676">
    <property type="term" value="F:nucleic acid binding"/>
    <property type="evidence" value="ECO:0007669"/>
    <property type="project" value="InterPro"/>
</dbReference>
<organism evidence="10 11">
    <name type="scientific">Hemibagrus guttatus</name>
    <dbReference type="NCBI Taxonomy" id="175788"/>
    <lineage>
        <taxon>Eukaryota</taxon>
        <taxon>Metazoa</taxon>
        <taxon>Chordata</taxon>
        <taxon>Craniata</taxon>
        <taxon>Vertebrata</taxon>
        <taxon>Euteleostomi</taxon>
        <taxon>Actinopterygii</taxon>
        <taxon>Neopterygii</taxon>
        <taxon>Teleostei</taxon>
        <taxon>Ostariophysi</taxon>
        <taxon>Siluriformes</taxon>
        <taxon>Bagridae</taxon>
        <taxon>Hemibagrus</taxon>
    </lineage>
</organism>
<dbReference type="GO" id="GO:0015074">
    <property type="term" value="P:DNA integration"/>
    <property type="evidence" value="ECO:0007669"/>
    <property type="project" value="InterPro"/>
</dbReference>
<evidence type="ECO:0000256" key="6">
    <source>
        <dbReference type="ARBA" id="ARBA00022759"/>
    </source>
</evidence>
<evidence type="ECO:0000256" key="5">
    <source>
        <dbReference type="ARBA" id="ARBA00022722"/>
    </source>
</evidence>
<evidence type="ECO:0000256" key="4">
    <source>
        <dbReference type="ARBA" id="ARBA00022695"/>
    </source>
</evidence>